<evidence type="ECO:0000256" key="7">
    <source>
        <dbReference type="ARBA" id="ARBA00022490"/>
    </source>
</evidence>
<name>A0A223KSD4_9BACI</name>
<evidence type="ECO:0000256" key="13">
    <source>
        <dbReference type="ARBA" id="ARBA00047533"/>
    </source>
</evidence>
<evidence type="ECO:0000256" key="6">
    <source>
        <dbReference type="ARBA" id="ARBA00022485"/>
    </source>
</evidence>
<dbReference type="GO" id="GO:0051539">
    <property type="term" value="F:4 iron, 4 sulfur cluster binding"/>
    <property type="evidence" value="ECO:0007669"/>
    <property type="project" value="UniProtKB-UniRule"/>
</dbReference>
<keyword evidence="9 14" id="KW-0479">Metal-binding</keyword>
<dbReference type="GO" id="GO:0006006">
    <property type="term" value="P:glucose metabolic process"/>
    <property type="evidence" value="ECO:0007669"/>
    <property type="project" value="UniProtKB-KW"/>
</dbReference>
<gene>
    <name evidence="16" type="ORF">BC6307_14130</name>
</gene>
<organism evidence="16 17">
    <name type="scientific">Sutcliffiella cohnii</name>
    <dbReference type="NCBI Taxonomy" id="33932"/>
    <lineage>
        <taxon>Bacteria</taxon>
        <taxon>Bacillati</taxon>
        <taxon>Bacillota</taxon>
        <taxon>Bacilli</taxon>
        <taxon>Bacillales</taxon>
        <taxon>Bacillaceae</taxon>
        <taxon>Sutcliffiella</taxon>
    </lineage>
</organism>
<dbReference type="RefSeq" id="WP_066414510.1">
    <property type="nucleotide sequence ID" value="NZ_CP018866.1"/>
</dbReference>
<comment type="function">
    <text evidence="1 14">Activation of pyruvate formate-lyase under anaerobic conditions by generation of an organic free radical, using S-adenosylmethionine and reduced flavodoxin as cosubstrates to produce 5'-deoxy-adenosine.</text>
</comment>
<dbReference type="AlphaFoldDB" id="A0A223KSD4"/>
<dbReference type="SFLD" id="SFLDG01066">
    <property type="entry name" value="organic_radical-activating_enz"/>
    <property type="match status" value="1"/>
</dbReference>
<keyword evidence="11 14" id="KW-0408">Iron</keyword>
<dbReference type="Gene3D" id="3.20.20.70">
    <property type="entry name" value="Aldolase class I"/>
    <property type="match status" value="1"/>
</dbReference>
<comment type="similarity">
    <text evidence="3 14">Belongs to the organic radical-activating enzymes family.</text>
</comment>
<dbReference type="InterPro" id="IPR001989">
    <property type="entry name" value="Radical_activat_CS"/>
</dbReference>
<feature type="domain" description="Radical SAM core" evidence="15">
    <location>
        <begin position="14"/>
        <end position="241"/>
    </location>
</feature>
<dbReference type="PROSITE" id="PS01087">
    <property type="entry name" value="RADICAL_ACTIVATING"/>
    <property type="match status" value="1"/>
</dbReference>
<dbReference type="CDD" id="cd01335">
    <property type="entry name" value="Radical_SAM"/>
    <property type="match status" value="1"/>
</dbReference>
<dbReference type="PROSITE" id="PS51918">
    <property type="entry name" value="RADICAL_SAM"/>
    <property type="match status" value="1"/>
</dbReference>
<evidence type="ECO:0000256" key="8">
    <source>
        <dbReference type="ARBA" id="ARBA00022691"/>
    </source>
</evidence>
<dbReference type="GO" id="GO:0016829">
    <property type="term" value="F:lyase activity"/>
    <property type="evidence" value="ECO:0007669"/>
    <property type="project" value="UniProtKB-KW"/>
</dbReference>
<dbReference type="EMBL" id="CP018866">
    <property type="protein sequence ID" value="AST92346.1"/>
    <property type="molecule type" value="Genomic_DNA"/>
</dbReference>
<comment type="catalytic activity">
    <reaction evidence="13 14">
        <text>glycyl-[formate C-acetyltransferase] + reduced [flavodoxin] + S-adenosyl-L-methionine = glycin-2-yl radical-[formate C-acetyltransferase] + semiquinone [flavodoxin] + 5'-deoxyadenosine + L-methionine + H(+)</text>
        <dbReference type="Rhea" id="RHEA:19225"/>
        <dbReference type="Rhea" id="RHEA-COMP:10622"/>
        <dbReference type="Rhea" id="RHEA-COMP:12190"/>
        <dbReference type="Rhea" id="RHEA-COMP:12191"/>
        <dbReference type="Rhea" id="RHEA-COMP:14480"/>
        <dbReference type="ChEBI" id="CHEBI:15378"/>
        <dbReference type="ChEBI" id="CHEBI:17319"/>
        <dbReference type="ChEBI" id="CHEBI:29947"/>
        <dbReference type="ChEBI" id="CHEBI:32722"/>
        <dbReference type="ChEBI" id="CHEBI:57618"/>
        <dbReference type="ChEBI" id="CHEBI:57844"/>
        <dbReference type="ChEBI" id="CHEBI:59789"/>
        <dbReference type="ChEBI" id="CHEBI:140311"/>
        <dbReference type="EC" id="1.97.1.4"/>
    </reaction>
</comment>
<keyword evidence="6 14" id="KW-0004">4Fe-4S</keyword>
<evidence type="ECO:0000256" key="10">
    <source>
        <dbReference type="ARBA" id="ARBA00023002"/>
    </source>
</evidence>
<evidence type="ECO:0000256" key="5">
    <source>
        <dbReference type="ARBA" id="ARBA00021356"/>
    </source>
</evidence>
<dbReference type="GO" id="GO:0005737">
    <property type="term" value="C:cytoplasm"/>
    <property type="evidence" value="ECO:0007669"/>
    <property type="project" value="UniProtKB-SubCell"/>
</dbReference>
<dbReference type="Proteomes" id="UP000215224">
    <property type="component" value="Chromosome"/>
</dbReference>
<dbReference type="InterPro" id="IPR058240">
    <property type="entry name" value="rSAM_sf"/>
</dbReference>
<dbReference type="InterPro" id="IPR013785">
    <property type="entry name" value="Aldolase_TIM"/>
</dbReference>
<dbReference type="InterPro" id="IPR007197">
    <property type="entry name" value="rSAM"/>
</dbReference>
<comment type="subcellular location">
    <subcellularLocation>
        <location evidence="2 14">Cytoplasm</location>
    </subcellularLocation>
</comment>
<dbReference type="GO" id="GO:0043365">
    <property type="term" value="F:[formate-C-acetyltransferase]-activating enzyme activity"/>
    <property type="evidence" value="ECO:0007669"/>
    <property type="project" value="UniProtKB-UniRule"/>
</dbReference>
<keyword evidence="17" id="KW-1185">Reference proteome</keyword>
<dbReference type="SFLD" id="SFLDF00278">
    <property type="entry name" value="pyruvate_formate-lyase_activas"/>
    <property type="match status" value="1"/>
</dbReference>
<keyword evidence="8 14" id="KW-0949">S-adenosyl-L-methionine</keyword>
<keyword evidence="16" id="KW-0670">Pyruvate</keyword>
<dbReference type="PANTHER" id="PTHR30352:SF5">
    <property type="entry name" value="PYRUVATE FORMATE-LYASE 1-ACTIVATING ENZYME"/>
    <property type="match status" value="1"/>
</dbReference>
<dbReference type="PANTHER" id="PTHR30352">
    <property type="entry name" value="PYRUVATE FORMATE-LYASE-ACTIVATING ENZYME"/>
    <property type="match status" value="1"/>
</dbReference>
<dbReference type="GO" id="GO:0046872">
    <property type="term" value="F:metal ion binding"/>
    <property type="evidence" value="ECO:0007669"/>
    <property type="project" value="UniProtKB-UniRule"/>
</dbReference>
<evidence type="ECO:0000313" key="17">
    <source>
        <dbReference type="Proteomes" id="UP000215224"/>
    </source>
</evidence>
<evidence type="ECO:0000256" key="14">
    <source>
        <dbReference type="RuleBase" id="RU362053"/>
    </source>
</evidence>
<evidence type="ECO:0000256" key="3">
    <source>
        <dbReference type="ARBA" id="ARBA00009777"/>
    </source>
</evidence>
<dbReference type="InterPro" id="IPR040074">
    <property type="entry name" value="BssD/PflA/YjjW"/>
</dbReference>
<comment type="cofactor">
    <cofactor evidence="14">
        <name>[4Fe-4S] cluster</name>
        <dbReference type="ChEBI" id="CHEBI:49883"/>
    </cofactor>
    <text evidence="14">Binds 1 [4Fe-4S] cluster. The cluster is coordinated with 3 cysteines and an exchangeable S-adenosyl-L-methionine.</text>
</comment>
<dbReference type="KEGG" id="bcoh:BC6307_14130"/>
<dbReference type="EC" id="1.97.1.4" evidence="4 14"/>
<evidence type="ECO:0000256" key="9">
    <source>
        <dbReference type="ARBA" id="ARBA00022723"/>
    </source>
</evidence>
<dbReference type="NCBIfam" id="TIGR02493">
    <property type="entry name" value="PFLA"/>
    <property type="match status" value="1"/>
</dbReference>
<dbReference type="InterPro" id="IPR034457">
    <property type="entry name" value="Organic_radical-activating"/>
</dbReference>
<evidence type="ECO:0000256" key="11">
    <source>
        <dbReference type="ARBA" id="ARBA00023004"/>
    </source>
</evidence>
<evidence type="ECO:0000256" key="1">
    <source>
        <dbReference type="ARBA" id="ARBA00003141"/>
    </source>
</evidence>
<proteinExistence type="inferred from homology"/>
<dbReference type="Pfam" id="PF04055">
    <property type="entry name" value="Radical_SAM"/>
    <property type="match status" value="1"/>
</dbReference>
<dbReference type="SFLD" id="SFLDS00029">
    <property type="entry name" value="Radical_SAM"/>
    <property type="match status" value="1"/>
</dbReference>
<dbReference type="InterPro" id="IPR034465">
    <property type="entry name" value="Pyruvate_for-lyase_activase"/>
</dbReference>
<dbReference type="SUPFAM" id="SSF102114">
    <property type="entry name" value="Radical SAM enzymes"/>
    <property type="match status" value="1"/>
</dbReference>
<evidence type="ECO:0000259" key="15">
    <source>
        <dbReference type="PROSITE" id="PS51918"/>
    </source>
</evidence>
<keyword evidence="7 14" id="KW-0963">Cytoplasm</keyword>
<evidence type="ECO:0000256" key="4">
    <source>
        <dbReference type="ARBA" id="ARBA00012303"/>
    </source>
</evidence>
<evidence type="ECO:0000256" key="12">
    <source>
        <dbReference type="ARBA" id="ARBA00023014"/>
    </source>
</evidence>
<accession>A0A223KSD4</accession>
<dbReference type="STRING" id="1314751.GCA_001591425_01641"/>
<keyword evidence="16" id="KW-0456">Lyase</keyword>
<sequence length="242" mass="27606">MQGYIHSIETSGMVDGPGIRYVIFTQGCLLRCQFCHNPDTWEQKKGKLMSVDELIEDIETYLPYMKHSNGGVTVSGGEPLLQIDFVIALFKKCKELGIHTTVDTSAGCFSNSKRFLESLDELLKYTDLFLLDIKQINNEKHKELTSLPNTHILQFAKLLSDRNLPVWIRHVLVPTKTDDVQDLKELGEFIQTLTNVEKIEILPYHQMGVYKWEQLGIPYALKDVNPPNEELVKKAKELLGSI</sequence>
<keyword evidence="12 14" id="KW-0411">Iron-sulfur</keyword>
<reference evidence="16 17" key="1">
    <citation type="submission" date="2016-12" db="EMBL/GenBank/DDBJ databases">
        <title>The whole genome sequencing and assembly of Bacillus cohnii DSM 6307T strain.</title>
        <authorList>
            <person name="Lee Y.-J."/>
            <person name="Yi H."/>
            <person name="Bahn Y.-S."/>
            <person name="Kim J.F."/>
            <person name="Lee D.-W."/>
        </authorList>
    </citation>
    <scope>NUCLEOTIDE SEQUENCE [LARGE SCALE GENOMIC DNA]</scope>
    <source>
        <strain evidence="16 17">DSM 6307</strain>
    </source>
</reference>
<keyword evidence="10 14" id="KW-0560">Oxidoreductase</keyword>
<dbReference type="InterPro" id="IPR012838">
    <property type="entry name" value="PFL1_activating"/>
</dbReference>
<evidence type="ECO:0000256" key="2">
    <source>
        <dbReference type="ARBA" id="ARBA00004496"/>
    </source>
</evidence>
<dbReference type="SFLD" id="SFLDG01118">
    <property type="entry name" value="activating_enzymes__group_2"/>
    <property type="match status" value="1"/>
</dbReference>
<protein>
    <recommendedName>
        <fullName evidence="5 14">Pyruvate formate-lyase-activating enzyme</fullName>
        <ecNumber evidence="4 14">1.97.1.4</ecNumber>
    </recommendedName>
</protein>
<evidence type="ECO:0000313" key="16">
    <source>
        <dbReference type="EMBL" id="AST92346.1"/>
    </source>
</evidence>